<dbReference type="InterPro" id="IPR032675">
    <property type="entry name" value="LRR_dom_sf"/>
</dbReference>
<evidence type="ECO:0000256" key="13">
    <source>
        <dbReference type="ARBA" id="ARBA00022741"/>
    </source>
</evidence>
<protein>
    <recommendedName>
        <fullName evidence="24">Receptor kinase-like protein Xa21</fullName>
        <ecNumber evidence="4">2.7.11.1</ecNumber>
    </recommendedName>
</protein>
<keyword evidence="11" id="KW-0732">Signal</keyword>
<evidence type="ECO:0000256" key="4">
    <source>
        <dbReference type="ARBA" id="ARBA00012513"/>
    </source>
</evidence>
<dbReference type="SMART" id="SM00369">
    <property type="entry name" value="LRR_TYP"/>
    <property type="match status" value="10"/>
</dbReference>
<dbReference type="PROSITE" id="PS00108">
    <property type="entry name" value="PROTEIN_KINASE_ST"/>
    <property type="match status" value="1"/>
</dbReference>
<evidence type="ECO:0000313" key="28">
    <source>
        <dbReference type="EMBL" id="CAL5020907.1"/>
    </source>
</evidence>
<keyword evidence="29" id="KW-1185">Reference proteome</keyword>
<keyword evidence="17 26" id="KW-0472">Membrane</keyword>
<dbReference type="GO" id="GO:0005524">
    <property type="term" value="F:ATP binding"/>
    <property type="evidence" value="ECO:0007669"/>
    <property type="project" value="UniProtKB-UniRule"/>
</dbReference>
<dbReference type="InterPro" id="IPR051809">
    <property type="entry name" value="Plant_receptor-like_S/T_kinase"/>
</dbReference>
<evidence type="ECO:0000256" key="8">
    <source>
        <dbReference type="ARBA" id="ARBA00022614"/>
    </source>
</evidence>
<dbReference type="PROSITE" id="PS50011">
    <property type="entry name" value="PROTEIN_KINASE_DOM"/>
    <property type="match status" value="1"/>
</dbReference>
<evidence type="ECO:0000256" key="20">
    <source>
        <dbReference type="ARBA" id="ARBA00047899"/>
    </source>
</evidence>
<feature type="domain" description="Protein kinase" evidence="27">
    <location>
        <begin position="722"/>
        <end position="1028"/>
    </location>
</feature>
<dbReference type="PROSITE" id="PS00107">
    <property type="entry name" value="PROTEIN_KINASE_ATP"/>
    <property type="match status" value="1"/>
</dbReference>
<keyword evidence="10 26" id="KW-0812">Transmembrane</keyword>
<evidence type="ECO:0000256" key="14">
    <source>
        <dbReference type="ARBA" id="ARBA00022777"/>
    </source>
</evidence>
<dbReference type="EMBL" id="OZ075113">
    <property type="protein sequence ID" value="CAL5020907.1"/>
    <property type="molecule type" value="Genomic_DNA"/>
</dbReference>
<dbReference type="InterPro" id="IPR055414">
    <property type="entry name" value="LRR_R13L4/SHOC2-like"/>
</dbReference>
<gene>
    <name evidence="28" type="ORF">URODEC1_LOCUS75654</name>
</gene>
<organism evidence="28 29">
    <name type="scientific">Urochloa decumbens</name>
    <dbReference type="NCBI Taxonomy" id="240449"/>
    <lineage>
        <taxon>Eukaryota</taxon>
        <taxon>Viridiplantae</taxon>
        <taxon>Streptophyta</taxon>
        <taxon>Embryophyta</taxon>
        <taxon>Tracheophyta</taxon>
        <taxon>Spermatophyta</taxon>
        <taxon>Magnoliopsida</taxon>
        <taxon>Liliopsida</taxon>
        <taxon>Poales</taxon>
        <taxon>Poaceae</taxon>
        <taxon>PACMAD clade</taxon>
        <taxon>Panicoideae</taxon>
        <taxon>Panicodae</taxon>
        <taxon>Paniceae</taxon>
        <taxon>Melinidinae</taxon>
        <taxon>Urochloa</taxon>
    </lineage>
</organism>
<keyword evidence="15 25" id="KW-0067">ATP-binding</keyword>
<keyword evidence="6" id="KW-0723">Serine/threonine-protein kinase</keyword>
<evidence type="ECO:0000256" key="16">
    <source>
        <dbReference type="ARBA" id="ARBA00022989"/>
    </source>
</evidence>
<dbReference type="SMART" id="SM00220">
    <property type="entry name" value="S_TKc"/>
    <property type="match status" value="1"/>
</dbReference>
<evidence type="ECO:0000256" key="12">
    <source>
        <dbReference type="ARBA" id="ARBA00022737"/>
    </source>
</evidence>
<keyword evidence="18" id="KW-0675">Receptor</keyword>
<dbReference type="Pfam" id="PF08263">
    <property type="entry name" value="LRRNT_2"/>
    <property type="match status" value="1"/>
</dbReference>
<evidence type="ECO:0000256" key="24">
    <source>
        <dbReference type="ARBA" id="ARBA00072040"/>
    </source>
</evidence>
<dbReference type="FunFam" id="3.80.10.10:FF:000275">
    <property type="entry name" value="Leucine-rich repeat receptor-like protein kinase"/>
    <property type="match status" value="1"/>
</dbReference>
<dbReference type="Proteomes" id="UP001497457">
    <property type="component" value="Chromosome 3rd"/>
</dbReference>
<accession>A0ABC9CHS6</accession>
<dbReference type="InterPro" id="IPR000719">
    <property type="entry name" value="Prot_kinase_dom"/>
</dbReference>
<dbReference type="InterPro" id="IPR011009">
    <property type="entry name" value="Kinase-like_dom_sf"/>
</dbReference>
<keyword evidence="12" id="KW-0677">Repeat</keyword>
<keyword evidence="7" id="KW-0597">Phosphoprotein</keyword>
<evidence type="ECO:0000313" key="29">
    <source>
        <dbReference type="Proteomes" id="UP001497457"/>
    </source>
</evidence>
<reference evidence="29" key="1">
    <citation type="submission" date="2024-06" db="EMBL/GenBank/DDBJ databases">
        <authorList>
            <person name="Ryan C."/>
        </authorList>
    </citation>
    <scope>NUCLEOTIDE SEQUENCE [LARGE SCALE GENOMIC DNA]</scope>
</reference>
<dbReference type="Gene3D" id="3.30.200.20">
    <property type="entry name" value="Phosphorylase Kinase, domain 1"/>
    <property type="match status" value="1"/>
</dbReference>
<keyword evidence="13 25" id="KW-0547">Nucleotide-binding</keyword>
<dbReference type="FunFam" id="3.80.10.10:FF:000288">
    <property type="entry name" value="LRR receptor-like serine/threonine-protein kinase EFR"/>
    <property type="match status" value="1"/>
</dbReference>
<dbReference type="EC" id="2.7.11.1" evidence="4"/>
<dbReference type="InterPro" id="IPR008271">
    <property type="entry name" value="Ser/Thr_kinase_AS"/>
</dbReference>
<name>A0ABC9CHS6_9POAL</name>
<comment type="subcellular location">
    <subcellularLocation>
        <location evidence="1">Cell membrane</location>
        <topology evidence="1">Single-pass type I membrane protein</topology>
    </subcellularLocation>
    <subcellularLocation>
        <location evidence="2">Endoplasmic reticulum membrane</location>
        <topology evidence="2">Single-pass membrane protein</topology>
    </subcellularLocation>
</comment>
<comment type="similarity">
    <text evidence="3">Belongs to the protein kinase superfamily. Ser/Thr protein kinase family.</text>
</comment>
<feature type="transmembrane region" description="Helical" evidence="26">
    <location>
        <begin position="665"/>
        <end position="687"/>
    </location>
</feature>
<dbReference type="SUPFAM" id="SSF56112">
    <property type="entry name" value="Protein kinase-like (PK-like)"/>
    <property type="match status" value="1"/>
</dbReference>
<dbReference type="Gene3D" id="3.80.10.10">
    <property type="entry name" value="Ribonuclease Inhibitor"/>
    <property type="match status" value="3"/>
</dbReference>
<evidence type="ECO:0000256" key="3">
    <source>
        <dbReference type="ARBA" id="ARBA00008684"/>
    </source>
</evidence>
<evidence type="ECO:0000256" key="21">
    <source>
        <dbReference type="ARBA" id="ARBA00048679"/>
    </source>
</evidence>
<dbReference type="InterPro" id="IPR001611">
    <property type="entry name" value="Leu-rich_rpt"/>
</dbReference>
<keyword evidence="5" id="KW-1003">Cell membrane</keyword>
<evidence type="ECO:0000256" key="26">
    <source>
        <dbReference type="SAM" id="Phobius"/>
    </source>
</evidence>
<dbReference type="SUPFAM" id="SSF52058">
    <property type="entry name" value="L domain-like"/>
    <property type="match status" value="1"/>
</dbReference>
<dbReference type="FunFam" id="1.10.510.10:FF:000358">
    <property type="entry name" value="Putative leucine-rich repeat receptor-like serine/threonine-protein kinase"/>
    <property type="match status" value="1"/>
</dbReference>
<dbReference type="PANTHER" id="PTHR27008:SF593">
    <property type="entry name" value="OS02G0615800 PROTEIN"/>
    <property type="match status" value="1"/>
</dbReference>
<evidence type="ECO:0000256" key="5">
    <source>
        <dbReference type="ARBA" id="ARBA00022475"/>
    </source>
</evidence>
<comment type="function">
    <text evidence="22">Receptor kinase that detects X.oryzae pv. oryzae protein Ax21 to promote innate immunity. Following X.oryzae pv. oryzae protein Ax21 detection, undergoes cleavage, releasing the processed protein kinase Xa21 chain.</text>
</comment>
<sequence length="1038" mass="113605">MLRALRPSRGYYEGLMASNQPAKVAMLTLLPLVLLSYGVGNARCSTPDNSTDMLSLLDFKRAITDPGRALSSWNSSIPHCQWEGVNCSLKHPGRVTMLTLVGLGLAGPISPSIGNLTFLESLNMSTNNFSGVLPPLYRLHKLQQLVLYKNSLEGAIPDSLANRSNLNYLELSGNFLTGGIPSNMGRLSNLSYLGLSNNHLTGIIPPSLKNLSQLSSLALANNQLTGSIPDELGQLPSLQLLFLGANNLSGAITRTLSNRSSLLYIDLSFNMLGNTLPSDIGDTLPNLTFLYLNSNKFEGNIPASLGNISGLLELDFSFNNFIGQVPSSLGKYGKLSYLNLGANKLEANDSQGWEFIDTLSNFSSLQTLVLDQNQFQGAIPNSIGKLSTNLQYLGLGINNFTMAVPNSIGNLTGLTYLQLSYNNLDGSIDGWIGRLKNLERLILNTNSFIGPIPFSIGNFTKLSVLLLEENKFEGSIPPSLGNLHMLTRLNLSYNNLQGNIPKEIFYTKSALIECVLSYNSLEGPVPPEIGNLKQLTELHLSSNKFTGEIPATLGNCEDLEILEMDHNFLSGNITITLGGLQSMTTLNLSHNNLSGFIPTKLGDLRHLTELDLSYNNLQGVVPTNGVFENAKSVSLLGNRGLCGGVLDLQMPPCPTVFRRKETQYYLIRVLIPVFGFMSLVLLVYFMLTEKKMSRSKYLSLPFFDEKLLKVSYEDLAQATQNFSESNLIGRGSYGSVYRGKLMKGKLEVAVKVLDLDMHGAEKSFLSECQALRGIQHRNLVPIVTACSTVNTEGNLFKALIYEFMPNGNLDRWLHHKGDEKAPKHLDLTQRISIIANIADALDYIHNDSGSRSIIHCDVKPSNILLDDDMNAHLGDFGIASFYRGSSSTIVGDSNTSSFGVKGTIGYIAPEYAGGGRASTCGDVYSFGIVILEMLTRKRPTDPMFENGLNIVNFVEGGLPDRILQVIDDALQDECKPITQSSTIAEREVFQCLCSLLEVALSCTRQYPSDRIDMRQAATRVGAIQASYVKEKPKNISRR</sequence>
<dbReference type="FunFam" id="3.80.10.10:FF:000383">
    <property type="entry name" value="Leucine-rich repeat receptor protein kinase EMS1"/>
    <property type="match status" value="1"/>
</dbReference>
<evidence type="ECO:0000256" key="11">
    <source>
        <dbReference type="ARBA" id="ARBA00022729"/>
    </source>
</evidence>
<evidence type="ECO:0000256" key="10">
    <source>
        <dbReference type="ARBA" id="ARBA00022692"/>
    </source>
</evidence>
<evidence type="ECO:0000256" key="15">
    <source>
        <dbReference type="ARBA" id="ARBA00022840"/>
    </source>
</evidence>
<evidence type="ECO:0000256" key="7">
    <source>
        <dbReference type="ARBA" id="ARBA00022553"/>
    </source>
</evidence>
<proteinExistence type="inferred from homology"/>
<evidence type="ECO:0000256" key="9">
    <source>
        <dbReference type="ARBA" id="ARBA00022679"/>
    </source>
</evidence>
<dbReference type="GO" id="GO:0004674">
    <property type="term" value="F:protein serine/threonine kinase activity"/>
    <property type="evidence" value="ECO:0007669"/>
    <property type="project" value="UniProtKB-KW"/>
</dbReference>
<dbReference type="Gene3D" id="1.10.510.10">
    <property type="entry name" value="Transferase(Phosphotransferase) domain 1"/>
    <property type="match status" value="1"/>
</dbReference>
<dbReference type="FunFam" id="3.30.200.20:FF:000432">
    <property type="entry name" value="LRR receptor-like serine/threonine-protein kinase EFR"/>
    <property type="match status" value="1"/>
</dbReference>
<evidence type="ECO:0000256" key="25">
    <source>
        <dbReference type="PROSITE-ProRule" id="PRU10141"/>
    </source>
</evidence>
<dbReference type="GO" id="GO:0005886">
    <property type="term" value="C:plasma membrane"/>
    <property type="evidence" value="ECO:0007669"/>
    <property type="project" value="UniProtKB-SubCell"/>
</dbReference>
<dbReference type="InterPro" id="IPR003591">
    <property type="entry name" value="Leu-rich_rpt_typical-subtyp"/>
</dbReference>
<evidence type="ECO:0000256" key="1">
    <source>
        <dbReference type="ARBA" id="ARBA00004251"/>
    </source>
</evidence>
<dbReference type="Pfam" id="PF00069">
    <property type="entry name" value="Pkinase"/>
    <property type="match status" value="1"/>
</dbReference>
<keyword evidence="14" id="KW-0418">Kinase</keyword>
<feature type="binding site" evidence="25">
    <location>
        <position position="751"/>
    </location>
    <ligand>
        <name>ATP</name>
        <dbReference type="ChEBI" id="CHEBI:30616"/>
    </ligand>
</feature>
<dbReference type="GO" id="GO:0005789">
    <property type="term" value="C:endoplasmic reticulum membrane"/>
    <property type="evidence" value="ECO:0007669"/>
    <property type="project" value="UniProtKB-SubCell"/>
</dbReference>
<reference evidence="28 29" key="2">
    <citation type="submission" date="2024-10" db="EMBL/GenBank/DDBJ databases">
        <authorList>
            <person name="Ryan C."/>
        </authorList>
    </citation>
    <scope>NUCLEOTIDE SEQUENCE [LARGE SCALE GENOMIC DNA]</scope>
</reference>
<evidence type="ECO:0000256" key="2">
    <source>
        <dbReference type="ARBA" id="ARBA00004389"/>
    </source>
</evidence>
<dbReference type="AlphaFoldDB" id="A0ABC9CHS6"/>
<evidence type="ECO:0000259" key="27">
    <source>
        <dbReference type="PROSITE" id="PS50011"/>
    </source>
</evidence>
<evidence type="ECO:0000256" key="6">
    <source>
        <dbReference type="ARBA" id="ARBA00022527"/>
    </source>
</evidence>
<dbReference type="InterPro" id="IPR013210">
    <property type="entry name" value="LRR_N_plant-typ"/>
</dbReference>
<comment type="catalytic activity">
    <reaction evidence="20">
        <text>L-threonyl-[protein] + ATP = O-phospho-L-threonyl-[protein] + ADP + H(+)</text>
        <dbReference type="Rhea" id="RHEA:46608"/>
        <dbReference type="Rhea" id="RHEA-COMP:11060"/>
        <dbReference type="Rhea" id="RHEA-COMP:11605"/>
        <dbReference type="ChEBI" id="CHEBI:15378"/>
        <dbReference type="ChEBI" id="CHEBI:30013"/>
        <dbReference type="ChEBI" id="CHEBI:30616"/>
        <dbReference type="ChEBI" id="CHEBI:61977"/>
        <dbReference type="ChEBI" id="CHEBI:456216"/>
        <dbReference type="EC" id="2.7.11.1"/>
    </reaction>
</comment>
<dbReference type="Pfam" id="PF13855">
    <property type="entry name" value="LRR_8"/>
    <property type="match status" value="2"/>
</dbReference>
<dbReference type="Pfam" id="PF00560">
    <property type="entry name" value="LRR_1"/>
    <property type="match status" value="3"/>
</dbReference>
<keyword evidence="8" id="KW-0433">Leucine-rich repeat</keyword>
<comment type="function">
    <text evidence="23">The processed protein kinase Xa21 chain released by protein cleavage after X.oryzae pv. oryzae protein Ax21 detection translocates into the nucleus where it can bind and regulate WRKY62, a transcription factor. Confers resistance to the bacterial pathogen X.oryzae pv. oryzae (Xoo).</text>
</comment>
<evidence type="ECO:0000256" key="22">
    <source>
        <dbReference type="ARBA" id="ARBA00054320"/>
    </source>
</evidence>
<evidence type="ECO:0000256" key="18">
    <source>
        <dbReference type="ARBA" id="ARBA00023170"/>
    </source>
</evidence>
<dbReference type="SUPFAM" id="SSF52047">
    <property type="entry name" value="RNI-like"/>
    <property type="match status" value="1"/>
</dbReference>
<dbReference type="PANTHER" id="PTHR27008">
    <property type="entry name" value="OS04G0122200 PROTEIN"/>
    <property type="match status" value="1"/>
</dbReference>
<keyword evidence="16 26" id="KW-1133">Transmembrane helix</keyword>
<dbReference type="InterPro" id="IPR017441">
    <property type="entry name" value="Protein_kinase_ATP_BS"/>
</dbReference>
<evidence type="ECO:0000256" key="17">
    <source>
        <dbReference type="ARBA" id="ARBA00023136"/>
    </source>
</evidence>
<dbReference type="Pfam" id="PF23598">
    <property type="entry name" value="LRR_14"/>
    <property type="match status" value="1"/>
</dbReference>
<keyword evidence="19" id="KW-0325">Glycoprotein</keyword>
<evidence type="ECO:0000256" key="19">
    <source>
        <dbReference type="ARBA" id="ARBA00023180"/>
    </source>
</evidence>
<keyword evidence="9" id="KW-0808">Transferase</keyword>
<evidence type="ECO:0000256" key="23">
    <source>
        <dbReference type="ARBA" id="ARBA00056628"/>
    </source>
</evidence>
<comment type="catalytic activity">
    <reaction evidence="21">
        <text>L-seryl-[protein] + ATP = O-phospho-L-seryl-[protein] + ADP + H(+)</text>
        <dbReference type="Rhea" id="RHEA:17989"/>
        <dbReference type="Rhea" id="RHEA-COMP:9863"/>
        <dbReference type="Rhea" id="RHEA-COMP:11604"/>
        <dbReference type="ChEBI" id="CHEBI:15378"/>
        <dbReference type="ChEBI" id="CHEBI:29999"/>
        <dbReference type="ChEBI" id="CHEBI:30616"/>
        <dbReference type="ChEBI" id="CHEBI:83421"/>
        <dbReference type="ChEBI" id="CHEBI:456216"/>
        <dbReference type="EC" id="2.7.11.1"/>
    </reaction>
</comment>